<accession>A0A504J514</accession>
<name>A0A504J514_9FLAO</name>
<keyword evidence="5" id="KW-1185">Reference proteome</keyword>
<dbReference type="GO" id="GO:0016829">
    <property type="term" value="F:lyase activity"/>
    <property type="evidence" value="ECO:0007669"/>
    <property type="project" value="UniProtKB-KW"/>
</dbReference>
<protein>
    <recommendedName>
        <fullName evidence="6">CpeT/CpcT family protein</fullName>
    </recommendedName>
</protein>
<evidence type="ECO:0000313" key="5">
    <source>
        <dbReference type="Proteomes" id="UP000315540"/>
    </source>
</evidence>
<dbReference type="CDD" id="cd16338">
    <property type="entry name" value="CpcT"/>
    <property type="match status" value="1"/>
</dbReference>
<dbReference type="Gene3D" id="2.40.128.590">
    <property type="entry name" value="CpcT/CpeT domain"/>
    <property type="match status" value="1"/>
</dbReference>
<feature type="chain" id="PRO_5021237398" description="CpeT/CpcT family protein" evidence="3">
    <location>
        <begin position="21"/>
        <end position="206"/>
    </location>
</feature>
<keyword evidence="3" id="KW-0732">Signal</keyword>
<dbReference type="EMBL" id="VFWZ01000011">
    <property type="protein sequence ID" value="TPN81281.1"/>
    <property type="molecule type" value="Genomic_DNA"/>
</dbReference>
<dbReference type="Pfam" id="PF06206">
    <property type="entry name" value="CpeT"/>
    <property type="match status" value="1"/>
</dbReference>
<feature type="signal peptide" evidence="3">
    <location>
        <begin position="1"/>
        <end position="20"/>
    </location>
</feature>
<dbReference type="PROSITE" id="PS51257">
    <property type="entry name" value="PROKAR_LIPOPROTEIN"/>
    <property type="match status" value="1"/>
</dbReference>
<dbReference type="InterPro" id="IPR010404">
    <property type="entry name" value="CpcT/CpeT"/>
</dbReference>
<evidence type="ECO:0000256" key="1">
    <source>
        <dbReference type="ARBA" id="ARBA00008206"/>
    </source>
</evidence>
<organism evidence="4 5">
    <name type="scientific">Aquimarina algicola</name>
    <dbReference type="NCBI Taxonomy" id="2589995"/>
    <lineage>
        <taxon>Bacteria</taxon>
        <taxon>Pseudomonadati</taxon>
        <taxon>Bacteroidota</taxon>
        <taxon>Flavobacteriia</taxon>
        <taxon>Flavobacteriales</taxon>
        <taxon>Flavobacteriaceae</taxon>
        <taxon>Aquimarina</taxon>
    </lineage>
</organism>
<dbReference type="InterPro" id="IPR038672">
    <property type="entry name" value="CpcT/CpeT_sf"/>
</dbReference>
<evidence type="ECO:0000313" key="4">
    <source>
        <dbReference type="EMBL" id="TPN81281.1"/>
    </source>
</evidence>
<evidence type="ECO:0008006" key="6">
    <source>
        <dbReference type="Google" id="ProtNLM"/>
    </source>
</evidence>
<dbReference type="OrthoDB" id="1159708at2"/>
<reference evidence="4 5" key="1">
    <citation type="submission" date="2019-06" db="EMBL/GenBank/DDBJ databases">
        <authorList>
            <person name="Meng X."/>
        </authorList>
    </citation>
    <scope>NUCLEOTIDE SEQUENCE [LARGE SCALE GENOMIC DNA]</scope>
    <source>
        <strain evidence="4 5">M625</strain>
    </source>
</reference>
<evidence type="ECO:0000256" key="2">
    <source>
        <dbReference type="ARBA" id="ARBA00023239"/>
    </source>
</evidence>
<dbReference type="AlphaFoldDB" id="A0A504J514"/>
<dbReference type="Proteomes" id="UP000315540">
    <property type="component" value="Unassembled WGS sequence"/>
</dbReference>
<dbReference type="PANTHER" id="PTHR35137:SF1">
    <property type="entry name" value="CHROMOPHORE LYASE CRL, CHLOROPLASTIC"/>
    <property type="match status" value="1"/>
</dbReference>
<dbReference type="PANTHER" id="PTHR35137">
    <property type="entry name" value="CHROMOPHORE LYASE CRL, CHLOROPLASTIC"/>
    <property type="match status" value="1"/>
</dbReference>
<keyword evidence="2" id="KW-0456">Lyase</keyword>
<dbReference type="RefSeq" id="WP_140597655.1">
    <property type="nucleotide sequence ID" value="NZ_VFWZ01000011.1"/>
</dbReference>
<comment type="caution">
    <text evidence="4">The sequence shown here is derived from an EMBL/GenBank/DDBJ whole genome shotgun (WGS) entry which is preliminary data.</text>
</comment>
<evidence type="ECO:0000256" key="3">
    <source>
        <dbReference type="SAM" id="SignalP"/>
    </source>
</evidence>
<gene>
    <name evidence="4" type="ORF">FHK87_25180</name>
</gene>
<proteinExistence type="inferred from homology"/>
<sequence length="206" mass="23820">MKQFLLIISLLILFSGCVSAPVKDKELHNLVSLLIGDFTNKEQAENDPSFSQLSLINIRIWKNKSGYWVYSQLFDAKKENIIYSQRVLFYERVDSITFASKSYTINNAKEYKEAWKNPKILKSLKPEDLEIRNGCDVYFKKKTSTIYSGKTNKGSCSSSINFVDHISSNFVISKNKLSVWNRGYDEKGKQVWGKIKGPYKFRKNID</sequence>
<comment type="similarity">
    <text evidence="1">Belongs to the CpcT/CpeT biliprotein lyase family.</text>
</comment>